<sequence length="72" mass="8058">MRPSKPTTWRRMTAFCMAESRCGGSRRRKTSRAGNCCSGPSNSTRNSLPPNPKPTFINPFCYPIADIRGNQH</sequence>
<gene>
    <name evidence="2" type="ORF">MES5069_1480003</name>
</gene>
<evidence type="ECO:0000313" key="2">
    <source>
        <dbReference type="EMBL" id="CAH2396749.1"/>
    </source>
</evidence>
<accession>A0ABN8JHH4</accession>
<protein>
    <submittedName>
        <fullName evidence="2">Uncharacterized protein</fullName>
    </submittedName>
</protein>
<reference evidence="2 3" key="1">
    <citation type="submission" date="2022-03" db="EMBL/GenBank/DDBJ databases">
        <authorList>
            <person name="Brunel B."/>
        </authorList>
    </citation>
    <scope>NUCLEOTIDE SEQUENCE [LARGE SCALE GENOMIC DNA]</scope>
    <source>
        <strain evidence="2">STM5069sample</strain>
    </source>
</reference>
<feature type="compositionally biased region" description="Polar residues" evidence="1">
    <location>
        <begin position="38"/>
        <end position="48"/>
    </location>
</feature>
<evidence type="ECO:0000256" key="1">
    <source>
        <dbReference type="SAM" id="MobiDB-lite"/>
    </source>
</evidence>
<feature type="region of interest" description="Disordered" evidence="1">
    <location>
        <begin position="23"/>
        <end position="52"/>
    </location>
</feature>
<keyword evidence="3" id="KW-1185">Reference proteome</keyword>
<evidence type="ECO:0000313" key="3">
    <source>
        <dbReference type="Proteomes" id="UP001153050"/>
    </source>
</evidence>
<organism evidence="2 3">
    <name type="scientific">Mesorhizobium escarrei</name>
    <dbReference type="NCBI Taxonomy" id="666018"/>
    <lineage>
        <taxon>Bacteria</taxon>
        <taxon>Pseudomonadati</taxon>
        <taxon>Pseudomonadota</taxon>
        <taxon>Alphaproteobacteria</taxon>
        <taxon>Hyphomicrobiales</taxon>
        <taxon>Phyllobacteriaceae</taxon>
        <taxon>Mesorhizobium</taxon>
    </lineage>
</organism>
<proteinExistence type="predicted"/>
<dbReference type="EMBL" id="CAKXZT010000055">
    <property type="protein sequence ID" value="CAH2396749.1"/>
    <property type="molecule type" value="Genomic_DNA"/>
</dbReference>
<name>A0ABN8JHH4_9HYPH</name>
<dbReference type="Proteomes" id="UP001153050">
    <property type="component" value="Unassembled WGS sequence"/>
</dbReference>
<comment type="caution">
    <text evidence="2">The sequence shown here is derived from an EMBL/GenBank/DDBJ whole genome shotgun (WGS) entry which is preliminary data.</text>
</comment>